<dbReference type="Proteomes" id="UP001500350">
    <property type="component" value="Unassembled WGS sequence"/>
</dbReference>
<evidence type="ECO:0000313" key="3">
    <source>
        <dbReference type="Proteomes" id="UP001500350"/>
    </source>
</evidence>
<proteinExistence type="predicted"/>
<evidence type="ECO:0000313" key="2">
    <source>
        <dbReference type="EMBL" id="GAA1570440.1"/>
    </source>
</evidence>
<name>A0ABN2D514_9MICO</name>
<evidence type="ECO:0000256" key="1">
    <source>
        <dbReference type="SAM" id="MobiDB-lite"/>
    </source>
</evidence>
<gene>
    <name evidence="2" type="ORF">GCM10009763_17970</name>
</gene>
<keyword evidence="3" id="KW-1185">Reference proteome</keyword>
<comment type="caution">
    <text evidence="2">The sequence shown here is derived from an EMBL/GenBank/DDBJ whole genome shotgun (WGS) entry which is preliminary data.</text>
</comment>
<protein>
    <submittedName>
        <fullName evidence="2">Uncharacterized protein</fullName>
    </submittedName>
</protein>
<feature type="region of interest" description="Disordered" evidence="1">
    <location>
        <begin position="48"/>
        <end position="69"/>
    </location>
</feature>
<accession>A0ABN2D514</accession>
<organism evidence="2 3">
    <name type="scientific">Dermacoccus profundi</name>
    <dbReference type="NCBI Taxonomy" id="322602"/>
    <lineage>
        <taxon>Bacteria</taxon>
        <taxon>Bacillati</taxon>
        <taxon>Actinomycetota</taxon>
        <taxon>Actinomycetes</taxon>
        <taxon>Micrococcales</taxon>
        <taxon>Dermacoccaceae</taxon>
        <taxon>Dermacoccus</taxon>
    </lineage>
</organism>
<sequence>MSTWWHDHNAYWRAHPDESTENPCFPDHLVSLLDAVEACFVAAGGSSAWPDPHADPSSPGGCSAPTDDEYSRLTHPERYVISRFACGPGWTPSPNSVSLTWHHTELDHCRLRGRQQHPVPPPTRVALAPRMPASMDAMDSANTTTSSNRAQWVSVAKVARRGRIVRDNRRWCGWPSRTRTRRPYA</sequence>
<reference evidence="2 3" key="1">
    <citation type="journal article" date="2019" name="Int. J. Syst. Evol. Microbiol.">
        <title>The Global Catalogue of Microorganisms (GCM) 10K type strain sequencing project: providing services to taxonomists for standard genome sequencing and annotation.</title>
        <authorList>
            <consortium name="The Broad Institute Genomics Platform"/>
            <consortium name="The Broad Institute Genome Sequencing Center for Infectious Disease"/>
            <person name="Wu L."/>
            <person name="Ma J."/>
        </authorList>
    </citation>
    <scope>NUCLEOTIDE SEQUENCE [LARGE SCALE GENOMIC DNA]</scope>
    <source>
        <strain evidence="2 3">JCM 14589</strain>
    </source>
</reference>
<dbReference type="EMBL" id="BAAANW010000013">
    <property type="protein sequence ID" value="GAA1570440.1"/>
    <property type="molecule type" value="Genomic_DNA"/>
</dbReference>